<comment type="similarity">
    <text evidence="1">Belongs to the transferase hexapeptide repeat family.</text>
</comment>
<dbReference type="InterPro" id="IPR011004">
    <property type="entry name" value="Trimer_LpxA-like_sf"/>
</dbReference>
<dbReference type="AlphaFoldDB" id="A0A1B2JFH1"/>
<keyword evidence="3" id="KW-0012">Acyltransferase</keyword>
<dbReference type="GO" id="GO:0016407">
    <property type="term" value="F:acetyltransferase activity"/>
    <property type="evidence" value="ECO:0007669"/>
    <property type="project" value="InterPro"/>
</dbReference>
<dbReference type="GO" id="GO:0008374">
    <property type="term" value="F:O-acyltransferase activity"/>
    <property type="evidence" value="ECO:0007669"/>
    <property type="project" value="TreeGrafter"/>
</dbReference>
<accession>A0A1B2JFH1</accession>
<reference evidence="5 6" key="1">
    <citation type="submission" date="2016-02" db="EMBL/GenBank/DDBJ databases">
        <title>Comparative genomic and transcriptomic foundation for Pichia pastoris.</title>
        <authorList>
            <person name="Love K.R."/>
            <person name="Shah K.A."/>
            <person name="Whittaker C.A."/>
            <person name="Wu J."/>
            <person name="Bartlett M.C."/>
            <person name="Ma D."/>
            <person name="Leeson R.L."/>
            <person name="Priest M."/>
            <person name="Young S.K."/>
            <person name="Love J.C."/>
        </authorList>
    </citation>
    <scope>NUCLEOTIDE SEQUENCE [LARGE SCALE GENOMIC DNA]</scope>
    <source>
        <strain evidence="5 6">ATCC 28485</strain>
    </source>
</reference>
<dbReference type="CDD" id="cd03357">
    <property type="entry name" value="LbH_MAT_GAT"/>
    <property type="match status" value="1"/>
</dbReference>
<organism evidence="5 6">
    <name type="scientific">Komagataella pastoris</name>
    <name type="common">Yeast</name>
    <name type="synonym">Pichia pastoris</name>
    <dbReference type="NCBI Taxonomy" id="4922"/>
    <lineage>
        <taxon>Eukaryota</taxon>
        <taxon>Fungi</taxon>
        <taxon>Dikarya</taxon>
        <taxon>Ascomycota</taxon>
        <taxon>Saccharomycotina</taxon>
        <taxon>Pichiomycetes</taxon>
        <taxon>Pichiales</taxon>
        <taxon>Pichiaceae</taxon>
        <taxon>Komagataella</taxon>
    </lineage>
</organism>
<gene>
    <name evidence="5" type="primary">YJL218W</name>
    <name evidence="5" type="ORF">ATY40_BA7504235</name>
</gene>
<dbReference type="InterPro" id="IPR051159">
    <property type="entry name" value="Hexapeptide_acetyltransf"/>
</dbReference>
<evidence type="ECO:0000259" key="4">
    <source>
        <dbReference type="Pfam" id="PF12464"/>
    </source>
</evidence>
<dbReference type="Pfam" id="PF12464">
    <property type="entry name" value="Mac"/>
    <property type="match status" value="1"/>
</dbReference>
<dbReference type="PANTHER" id="PTHR23416">
    <property type="entry name" value="SIALIC ACID SYNTHASE-RELATED"/>
    <property type="match status" value="1"/>
</dbReference>
<dbReference type="Gene3D" id="2.160.10.10">
    <property type="entry name" value="Hexapeptide repeat proteins"/>
    <property type="match status" value="1"/>
</dbReference>
<dbReference type="OrthoDB" id="25818at2759"/>
<dbReference type="EMBL" id="CP014586">
    <property type="protein sequence ID" value="ANZ76787.1"/>
    <property type="molecule type" value="Genomic_DNA"/>
</dbReference>
<evidence type="ECO:0000256" key="2">
    <source>
        <dbReference type="ARBA" id="ARBA00022679"/>
    </source>
</evidence>
<dbReference type="Pfam" id="PF00132">
    <property type="entry name" value="Hexapep"/>
    <property type="match status" value="1"/>
</dbReference>
<proteinExistence type="inferred from homology"/>
<keyword evidence="2" id="KW-0808">Transferase</keyword>
<dbReference type="SUPFAM" id="SSF51161">
    <property type="entry name" value="Trimeric LpxA-like enzymes"/>
    <property type="match status" value="1"/>
</dbReference>
<name>A0A1B2JFH1_PICPA</name>
<feature type="domain" description="Maltose/galactoside acetyltransferase" evidence="4">
    <location>
        <begin position="45"/>
        <end position="103"/>
    </location>
</feature>
<sequence length="246" mass="27307">MTQLPDHIIELIKDCKAKSQKDQKLINWANETLRGVPKGNEEWERCISGMLYDSTEPDLLFKRFLANDKTVEYGEIKAINHKDAESYSDARWKFMKDVVGHLGSNSCFEYPFFFDYGFNTYIGDNFFANFNLTILDCSIVKIGNGVMCGPNVSIITATHPLDPTLRKSLVEYALPITIEDNVWLSSNCVVLPGVTVGKGSIVAAGAVVSKDVPPYTVVAGVPAKVVKNLEKESDTADLKDILAFTR</sequence>
<dbReference type="PANTHER" id="PTHR23416:SF54">
    <property type="entry name" value="ACETYLTRANSFERASE, CYSE_LACA_LPXA_NODL FAMILY (AFU_ORTHOLOGUE AFUA_2G08430)-RELATED"/>
    <property type="match status" value="1"/>
</dbReference>
<evidence type="ECO:0000313" key="5">
    <source>
        <dbReference type="EMBL" id="ANZ76787.1"/>
    </source>
</evidence>
<keyword evidence="6" id="KW-1185">Reference proteome</keyword>
<evidence type="ECO:0000313" key="6">
    <source>
        <dbReference type="Proteomes" id="UP000094565"/>
    </source>
</evidence>
<evidence type="ECO:0000256" key="1">
    <source>
        <dbReference type="ARBA" id="ARBA00007274"/>
    </source>
</evidence>
<dbReference type="FunFam" id="2.160.10.10:FF:000025">
    <property type="entry name" value="Hexapeptide-repeat containing-acetyltransferase"/>
    <property type="match status" value="1"/>
</dbReference>
<evidence type="ECO:0000256" key="3">
    <source>
        <dbReference type="ARBA" id="ARBA00023315"/>
    </source>
</evidence>
<dbReference type="InterPro" id="IPR001451">
    <property type="entry name" value="Hexapep"/>
</dbReference>
<dbReference type="Proteomes" id="UP000094565">
    <property type="component" value="Chromosome 3"/>
</dbReference>
<dbReference type="InterPro" id="IPR024688">
    <property type="entry name" value="Mac_dom"/>
</dbReference>
<protein>
    <submittedName>
        <fullName evidence="5">BA75_04235T0</fullName>
    </submittedName>
</protein>